<feature type="region of interest" description="Disordered" evidence="1">
    <location>
        <begin position="1"/>
        <end position="42"/>
    </location>
</feature>
<reference evidence="2" key="1">
    <citation type="submission" date="2020-12" db="EMBL/GenBank/DDBJ databases">
        <authorList>
            <consortium name="Molecular Ecology Group"/>
        </authorList>
    </citation>
    <scope>NUCLEOTIDE SEQUENCE</scope>
    <source>
        <strain evidence="2">TBG_1078</strain>
    </source>
</reference>
<accession>A0A811ZF80</accession>
<dbReference type="EMBL" id="CAJHUB010000764">
    <property type="protein sequence ID" value="CAD7687436.1"/>
    <property type="molecule type" value="Genomic_DNA"/>
</dbReference>
<name>A0A811ZF80_NYCPR</name>
<dbReference type="AlphaFoldDB" id="A0A811ZF80"/>
<sequence length="205" mass="21887">MGRGRGAEGEGGDLAGGVRVRAPREAVGGRPPRRRESPGWAGTPGLRGRVWALTCGLGVGAWGCGGVRPSTGRERPLQELPRTPHPFPNPTPLWNVGLLTSTSLLALSSEMQFPQRLFYFAGTFFEACSLRSCAIGSRRPVGSEEHLQLVRQGSHKDRLDSSGPLAFSALPSQASQGRNVVFSLILDTISKVKTSTPKQKSSEKG</sequence>
<proteinExistence type="predicted"/>
<organism evidence="2 3">
    <name type="scientific">Nyctereutes procyonoides</name>
    <name type="common">Raccoon dog</name>
    <name type="synonym">Canis procyonoides</name>
    <dbReference type="NCBI Taxonomy" id="34880"/>
    <lineage>
        <taxon>Eukaryota</taxon>
        <taxon>Metazoa</taxon>
        <taxon>Chordata</taxon>
        <taxon>Craniata</taxon>
        <taxon>Vertebrata</taxon>
        <taxon>Euteleostomi</taxon>
        <taxon>Mammalia</taxon>
        <taxon>Eutheria</taxon>
        <taxon>Laurasiatheria</taxon>
        <taxon>Carnivora</taxon>
        <taxon>Caniformia</taxon>
        <taxon>Canidae</taxon>
        <taxon>Nyctereutes</taxon>
    </lineage>
</organism>
<keyword evidence="3" id="KW-1185">Reference proteome</keyword>
<protein>
    <submittedName>
        <fullName evidence="2">(raccoon dog) hypothetical protein</fullName>
    </submittedName>
</protein>
<comment type="caution">
    <text evidence="2">The sequence shown here is derived from an EMBL/GenBank/DDBJ whole genome shotgun (WGS) entry which is preliminary data.</text>
</comment>
<dbReference type="Proteomes" id="UP000645828">
    <property type="component" value="Unassembled WGS sequence"/>
</dbReference>
<evidence type="ECO:0000313" key="3">
    <source>
        <dbReference type="Proteomes" id="UP000645828"/>
    </source>
</evidence>
<evidence type="ECO:0000256" key="1">
    <source>
        <dbReference type="SAM" id="MobiDB-lite"/>
    </source>
</evidence>
<gene>
    <name evidence="2" type="ORF">NYPRO_LOCUS20229</name>
</gene>
<evidence type="ECO:0000313" key="2">
    <source>
        <dbReference type="EMBL" id="CAD7687436.1"/>
    </source>
</evidence>